<dbReference type="RefSeq" id="WP_093979434.1">
    <property type="nucleotide sequence ID" value="NZ_CP022515.1"/>
</dbReference>
<feature type="domain" description="N-acetyltransferase" evidence="1">
    <location>
        <begin position="17"/>
        <end position="169"/>
    </location>
</feature>
<dbReference type="GO" id="GO:0008999">
    <property type="term" value="F:protein-N-terminal-alanine acetyltransferase activity"/>
    <property type="evidence" value="ECO:0007669"/>
    <property type="project" value="TreeGrafter"/>
</dbReference>
<dbReference type="Pfam" id="PF13302">
    <property type="entry name" value="Acetyltransf_3"/>
    <property type="match status" value="1"/>
</dbReference>
<gene>
    <name evidence="2" type="ORF">AREALGSMS7_03663</name>
</gene>
<dbReference type="InterPro" id="IPR051531">
    <property type="entry name" value="N-acetyltransferase"/>
</dbReference>
<proteinExistence type="predicted"/>
<evidence type="ECO:0000313" key="3">
    <source>
        <dbReference type="Proteomes" id="UP000204551"/>
    </source>
</evidence>
<dbReference type="Proteomes" id="UP000204551">
    <property type="component" value="Chromosome"/>
</dbReference>
<protein>
    <submittedName>
        <fullName evidence="2">Spermidine N(1)-acetyltransferase</fullName>
        <ecNumber evidence="2">2.3.1.57</ecNumber>
    </submittedName>
</protein>
<dbReference type="AlphaFoldDB" id="A0A221V0F4"/>
<dbReference type="GO" id="GO:0004145">
    <property type="term" value="F:diamine N-acetyltransferase activity"/>
    <property type="evidence" value="ECO:0007669"/>
    <property type="project" value="UniProtKB-EC"/>
</dbReference>
<dbReference type="EC" id="2.3.1.57" evidence="2"/>
<organism evidence="2 3">
    <name type="scientific">Arenibacter algicola</name>
    <dbReference type="NCBI Taxonomy" id="616991"/>
    <lineage>
        <taxon>Bacteria</taxon>
        <taxon>Pseudomonadati</taxon>
        <taxon>Bacteroidota</taxon>
        <taxon>Flavobacteriia</taxon>
        <taxon>Flavobacteriales</taxon>
        <taxon>Flavobacteriaceae</taxon>
        <taxon>Arenibacter</taxon>
    </lineage>
</organism>
<dbReference type="KEGG" id="aalg:AREALGSMS7_03663"/>
<dbReference type="InterPro" id="IPR000182">
    <property type="entry name" value="GNAT_dom"/>
</dbReference>
<accession>A0A221V0F4</accession>
<keyword evidence="2" id="KW-0808">Transferase</keyword>
<keyword evidence="2" id="KW-0012">Acyltransferase</keyword>
<dbReference type="EMBL" id="CP022515">
    <property type="protein sequence ID" value="ASO07082.1"/>
    <property type="molecule type" value="Genomic_DNA"/>
</dbReference>
<dbReference type="PANTHER" id="PTHR43792">
    <property type="entry name" value="GNAT FAMILY, PUTATIVE (AFU_ORTHOLOGUE AFUA_3G00765)-RELATED-RELATED"/>
    <property type="match status" value="1"/>
</dbReference>
<dbReference type="SUPFAM" id="SSF55729">
    <property type="entry name" value="Acyl-CoA N-acyltransferases (Nat)"/>
    <property type="match status" value="1"/>
</dbReference>
<evidence type="ECO:0000259" key="1">
    <source>
        <dbReference type="PROSITE" id="PS51186"/>
    </source>
</evidence>
<dbReference type="PANTHER" id="PTHR43792:SF9">
    <property type="entry name" value="RIBOSOMAL-PROTEIN-ALANINE ACETYLTRANSFERASE"/>
    <property type="match status" value="1"/>
</dbReference>
<dbReference type="PROSITE" id="PS51186">
    <property type="entry name" value="GNAT"/>
    <property type="match status" value="1"/>
</dbReference>
<reference evidence="2 3" key="1">
    <citation type="submission" date="2017-07" db="EMBL/GenBank/DDBJ databases">
        <title>Genome Sequence of Arenibacter algicola Strain SMS7 Isolated from a culture of the Diatom Skeletonema marinoi.</title>
        <authorList>
            <person name="Topel M."/>
            <person name="Pinder M.I.M."/>
            <person name="Johansson O.N."/>
            <person name="Kourtchenko O."/>
            <person name="Godhe A."/>
            <person name="Clarke A.K."/>
        </authorList>
    </citation>
    <scope>NUCLEOTIDE SEQUENCE [LARGE SCALE GENOMIC DNA]</scope>
    <source>
        <strain evidence="2 3">SMS7</strain>
    </source>
</reference>
<evidence type="ECO:0000313" key="2">
    <source>
        <dbReference type="EMBL" id="ASO07082.1"/>
    </source>
</evidence>
<name>A0A221V0F4_9FLAO</name>
<dbReference type="CDD" id="cd04301">
    <property type="entry name" value="NAT_SF"/>
    <property type="match status" value="1"/>
</dbReference>
<dbReference type="InterPro" id="IPR016181">
    <property type="entry name" value="Acyl_CoA_acyltransferase"/>
</dbReference>
<dbReference type="Gene3D" id="3.40.630.30">
    <property type="match status" value="1"/>
</dbReference>
<dbReference type="GO" id="GO:0005737">
    <property type="term" value="C:cytoplasm"/>
    <property type="evidence" value="ECO:0007669"/>
    <property type="project" value="TreeGrafter"/>
</dbReference>
<sequence length="169" mass="19448">MNLPPFNIFPTLSTEKIMLREILISDIPDIVEISFYNAKQAENLEQAIEMHERINQDYRNGNSIHWGISHRTTNKIMGTCGYYRGLETGTGELGCVLLPMFRGQGIMTNAMKLAIDFGLYKIELNRIMAITNKQNQSAIKLLDRLNFIKVDDLLNEEVEYEFKSQLKSK</sequence>